<dbReference type="EMBL" id="JADOUA010000001">
    <property type="protein sequence ID" value="MBG6089807.1"/>
    <property type="molecule type" value="Genomic_DNA"/>
</dbReference>
<evidence type="ECO:0000313" key="2">
    <source>
        <dbReference type="Proteomes" id="UP000614047"/>
    </source>
</evidence>
<reference evidence="1" key="1">
    <citation type="submission" date="2020-11" db="EMBL/GenBank/DDBJ databases">
        <title>Sequencing the genomes of 1000 actinobacteria strains.</title>
        <authorList>
            <person name="Klenk H.-P."/>
        </authorList>
    </citation>
    <scope>NUCLEOTIDE SEQUENCE</scope>
    <source>
        <strain evidence="1">DSM 43175</strain>
    </source>
</reference>
<organism evidence="1 2">
    <name type="scientific">Actinomadura viridis</name>
    <dbReference type="NCBI Taxonomy" id="58110"/>
    <lineage>
        <taxon>Bacteria</taxon>
        <taxon>Bacillati</taxon>
        <taxon>Actinomycetota</taxon>
        <taxon>Actinomycetes</taxon>
        <taxon>Streptosporangiales</taxon>
        <taxon>Thermomonosporaceae</taxon>
        <taxon>Actinomadura</taxon>
    </lineage>
</organism>
<comment type="caution">
    <text evidence="1">The sequence shown here is derived from an EMBL/GenBank/DDBJ whole genome shotgun (WGS) entry which is preliminary data.</text>
</comment>
<name>A0A931GK14_9ACTN</name>
<gene>
    <name evidence="1" type="ORF">IW256_003920</name>
</gene>
<sequence>MVSLLIVRSAGSVVSQCDAVCYNARHTECVCAACGGVNHGVGLEQAITNTRRLHVEWLERVTAEHADVTVELDIRVQQLPLFPMEFPCP</sequence>
<evidence type="ECO:0000313" key="1">
    <source>
        <dbReference type="EMBL" id="MBG6089807.1"/>
    </source>
</evidence>
<keyword evidence="2" id="KW-1185">Reference proteome</keyword>
<dbReference type="RefSeq" id="WP_197012354.1">
    <property type="nucleotide sequence ID" value="NZ_BAABES010000010.1"/>
</dbReference>
<dbReference type="Proteomes" id="UP000614047">
    <property type="component" value="Unassembled WGS sequence"/>
</dbReference>
<dbReference type="AlphaFoldDB" id="A0A931GK14"/>
<proteinExistence type="predicted"/>
<accession>A0A931GK14</accession>
<protein>
    <submittedName>
        <fullName evidence="1">Uncharacterized protein</fullName>
    </submittedName>
</protein>